<reference evidence="1 2" key="1">
    <citation type="journal article" date="2020" name="Front. Microbiol.">
        <title>Single-cell genomics of novel Actinobacteria with the Wood-Ljungdahl pathway discovered in a serpentinizing system.</title>
        <authorList>
            <person name="Merino N."/>
            <person name="Kawai M."/>
            <person name="Boyd E.S."/>
            <person name="Colman D.R."/>
            <person name="McGlynn S.E."/>
            <person name="Nealson K.H."/>
            <person name="Kurokawa K."/>
            <person name="Hongoh Y."/>
        </authorList>
    </citation>
    <scope>NUCLEOTIDE SEQUENCE [LARGE SCALE GENOMIC DNA]</scope>
    <source>
        <strain evidence="1 2">S33</strain>
    </source>
</reference>
<protein>
    <submittedName>
        <fullName evidence="1">Uncharacterized protein</fullName>
    </submittedName>
</protein>
<keyword evidence="2" id="KW-1185">Reference proteome</keyword>
<feature type="non-terminal residue" evidence="1">
    <location>
        <position position="37"/>
    </location>
</feature>
<dbReference type="Proteomes" id="UP000591948">
    <property type="component" value="Unassembled WGS sequence"/>
</dbReference>
<evidence type="ECO:0000313" key="1">
    <source>
        <dbReference type="EMBL" id="GFP27685.1"/>
    </source>
</evidence>
<dbReference type="EMBL" id="BLRY01000055">
    <property type="protein sequence ID" value="GFP27685.1"/>
    <property type="molecule type" value="Genomic_DNA"/>
</dbReference>
<proteinExistence type="predicted"/>
<evidence type="ECO:0000313" key="2">
    <source>
        <dbReference type="Proteomes" id="UP000591948"/>
    </source>
</evidence>
<gene>
    <name evidence="1" type="ORF">HKBW3S33_01095</name>
</gene>
<dbReference type="AlphaFoldDB" id="A0A6V8P4Y2"/>
<comment type="caution">
    <text evidence="1">The sequence shown here is derived from an EMBL/GenBank/DDBJ whole genome shotgun (WGS) entry which is preliminary data.</text>
</comment>
<name>A0A6V8P4Y2_9ACTN</name>
<organism evidence="1 2">
    <name type="scientific">Candidatus Hakubella thermalkaliphila</name>
    <dbReference type="NCBI Taxonomy" id="2754717"/>
    <lineage>
        <taxon>Bacteria</taxon>
        <taxon>Bacillati</taxon>
        <taxon>Actinomycetota</taxon>
        <taxon>Actinomycetota incertae sedis</taxon>
        <taxon>Candidatus Hakubellales</taxon>
        <taxon>Candidatus Hakubellaceae</taxon>
        <taxon>Candidatus Hakubella</taxon>
    </lineage>
</organism>
<sequence>MFYLEDDGTSPVEEFLDNLDLKTRARFCWSMEQLRLR</sequence>
<accession>A0A6V8P4Y2</accession>